<feature type="transmembrane region" description="Helical" evidence="1">
    <location>
        <begin position="170"/>
        <end position="194"/>
    </location>
</feature>
<dbReference type="RefSeq" id="WP_191728605.1">
    <property type="nucleotide sequence ID" value="NZ_JACSQJ010000002.1"/>
</dbReference>
<evidence type="ECO:0000313" key="3">
    <source>
        <dbReference type="Proteomes" id="UP000647183"/>
    </source>
</evidence>
<organism evidence="2 3">
    <name type="scientific">Luteimonas colneyensis</name>
    <dbReference type="NCBI Taxonomy" id="2762230"/>
    <lineage>
        <taxon>Bacteria</taxon>
        <taxon>Pseudomonadati</taxon>
        <taxon>Pseudomonadota</taxon>
        <taxon>Gammaproteobacteria</taxon>
        <taxon>Lysobacterales</taxon>
        <taxon>Lysobacteraceae</taxon>
        <taxon>Luteimonas</taxon>
    </lineage>
</organism>
<feature type="transmembrane region" description="Helical" evidence="1">
    <location>
        <begin position="29"/>
        <end position="54"/>
    </location>
</feature>
<evidence type="ECO:0000256" key="1">
    <source>
        <dbReference type="SAM" id="Phobius"/>
    </source>
</evidence>
<proteinExistence type="predicted"/>
<feature type="transmembrane region" description="Helical" evidence="1">
    <location>
        <begin position="111"/>
        <end position="138"/>
    </location>
</feature>
<gene>
    <name evidence="2" type="ORF">H9645_04820</name>
</gene>
<keyword evidence="1" id="KW-0472">Membrane</keyword>
<feature type="transmembrane region" description="Helical" evidence="1">
    <location>
        <begin position="214"/>
        <end position="242"/>
    </location>
</feature>
<keyword evidence="1" id="KW-1133">Transmembrane helix</keyword>
<keyword evidence="3" id="KW-1185">Reference proteome</keyword>
<accession>A0ABR8UHN4</accession>
<evidence type="ECO:0000313" key="2">
    <source>
        <dbReference type="EMBL" id="MBD7987345.1"/>
    </source>
</evidence>
<sequence length="305" mass="31084">MTTRTMGPAAGWRWLMAAVNLGGSNPRAIFGGAALLLAVVFAAAMVLSVLLALVMPEGGGAQMAGSVLVTLPLLALMAALMVGYLRLIDAVEDGRPATATQVFSGFADRGAWMQAVVILVVLAVLQYLLMAGGVMLVAPDAGRWYLENMASATAVTPDQVAEMPPGFGRLLAVVMVVGVLTYAAQALALGQVALRNRGIGGALADGAAGAVRNVLPLVVLMLLGLVAMLVFGLVIGLLAVLFGGLAGGSGAAMMVAMVIGIPVYLLVVLVMVVVSFGVMYAMWRDICGDGDRDGAGRDDGSRVAA</sequence>
<name>A0ABR8UHN4_9GAMM</name>
<comment type="caution">
    <text evidence="2">The sequence shown here is derived from an EMBL/GenBank/DDBJ whole genome shotgun (WGS) entry which is preliminary data.</text>
</comment>
<reference evidence="2 3" key="1">
    <citation type="submission" date="2020-08" db="EMBL/GenBank/DDBJ databases">
        <title>A Genomic Blueprint of the Chicken Gut Microbiome.</title>
        <authorList>
            <person name="Gilroy R."/>
            <person name="Ravi A."/>
            <person name="Getino M."/>
            <person name="Pursley I."/>
            <person name="Horton D.L."/>
            <person name="Alikhan N.-F."/>
            <person name="Baker D."/>
            <person name="Gharbi K."/>
            <person name="Hall N."/>
            <person name="Watson M."/>
            <person name="Adriaenssens E.M."/>
            <person name="Foster-Nyarko E."/>
            <person name="Jarju S."/>
            <person name="Secka A."/>
            <person name="Antonio M."/>
            <person name="Oren A."/>
            <person name="Chaudhuri R."/>
            <person name="La Ragione R.M."/>
            <person name="Hildebrand F."/>
            <person name="Pallen M.J."/>
        </authorList>
    </citation>
    <scope>NUCLEOTIDE SEQUENCE [LARGE SCALE GENOMIC DNA]</scope>
    <source>
        <strain evidence="2 3">Sa2BVA3</strain>
    </source>
</reference>
<dbReference type="EMBL" id="JACSQJ010000002">
    <property type="protein sequence ID" value="MBD7987345.1"/>
    <property type="molecule type" value="Genomic_DNA"/>
</dbReference>
<protein>
    <recommendedName>
        <fullName evidence="4">Glycerophosphoryl diester phosphodiesterase membrane domain-containing protein</fullName>
    </recommendedName>
</protein>
<evidence type="ECO:0008006" key="4">
    <source>
        <dbReference type="Google" id="ProtNLM"/>
    </source>
</evidence>
<feature type="transmembrane region" description="Helical" evidence="1">
    <location>
        <begin position="66"/>
        <end position="85"/>
    </location>
</feature>
<dbReference type="Proteomes" id="UP000647183">
    <property type="component" value="Unassembled WGS sequence"/>
</dbReference>
<feature type="transmembrane region" description="Helical" evidence="1">
    <location>
        <begin position="254"/>
        <end position="283"/>
    </location>
</feature>
<keyword evidence="1" id="KW-0812">Transmembrane</keyword>